<gene>
    <name evidence="3" type="ORF">LDX50_08750</name>
    <name evidence="4" type="ORF">LDX50_14720</name>
    <name evidence="5" type="ORF">LDX50_20440</name>
</gene>
<organism evidence="4 6">
    <name type="scientific">Fulvivirga sedimenti</name>
    <dbReference type="NCBI Taxonomy" id="2879465"/>
    <lineage>
        <taxon>Bacteria</taxon>
        <taxon>Pseudomonadati</taxon>
        <taxon>Bacteroidota</taxon>
        <taxon>Cytophagia</taxon>
        <taxon>Cytophagales</taxon>
        <taxon>Fulvivirgaceae</taxon>
        <taxon>Fulvivirga</taxon>
    </lineage>
</organism>
<evidence type="ECO:0000313" key="4">
    <source>
        <dbReference type="EMBL" id="MCA6076133.1"/>
    </source>
</evidence>
<evidence type="ECO:0000256" key="1">
    <source>
        <dbReference type="SAM" id="Phobius"/>
    </source>
</evidence>
<protein>
    <submittedName>
        <fullName evidence="4">Phosphatase PAP2 family protein</fullName>
    </submittedName>
</protein>
<evidence type="ECO:0000313" key="5">
    <source>
        <dbReference type="EMBL" id="MCA6077261.1"/>
    </source>
</evidence>
<feature type="transmembrane region" description="Helical" evidence="1">
    <location>
        <begin position="55"/>
        <end position="77"/>
    </location>
</feature>
<dbReference type="InterPro" id="IPR000326">
    <property type="entry name" value="PAP2/HPO"/>
</dbReference>
<keyword evidence="1" id="KW-1133">Transmembrane helix</keyword>
<evidence type="ECO:0000313" key="6">
    <source>
        <dbReference type="Proteomes" id="UP001139409"/>
    </source>
</evidence>
<proteinExistence type="predicted"/>
<dbReference type="EMBL" id="JAIXNE010000002">
    <property type="protein sequence ID" value="MCA6074956.1"/>
    <property type="molecule type" value="Genomic_DNA"/>
</dbReference>
<keyword evidence="1" id="KW-0472">Membrane</keyword>
<dbReference type="InterPro" id="IPR036938">
    <property type="entry name" value="PAP2/HPO_sf"/>
</dbReference>
<dbReference type="SUPFAM" id="SSF48317">
    <property type="entry name" value="Acid phosphatase/Vanadium-dependent haloperoxidase"/>
    <property type="match status" value="1"/>
</dbReference>
<comment type="caution">
    <text evidence="4">The sequence shown here is derived from an EMBL/GenBank/DDBJ whole genome shotgun (WGS) entry which is preliminary data.</text>
</comment>
<dbReference type="EMBL" id="JAIXNE010000003">
    <property type="protein sequence ID" value="MCA6076133.1"/>
    <property type="molecule type" value="Genomic_DNA"/>
</dbReference>
<reference evidence="4" key="1">
    <citation type="submission" date="2021-09" db="EMBL/GenBank/DDBJ databases">
        <title>Fulvivirga sp. isolated from coastal sediment.</title>
        <authorList>
            <person name="Yu H."/>
        </authorList>
    </citation>
    <scope>NUCLEOTIDE SEQUENCE</scope>
    <source>
        <strain evidence="4">1062</strain>
    </source>
</reference>
<feature type="domain" description="Phosphatidic acid phosphatase type 2/haloperoxidase" evidence="2">
    <location>
        <begin position="60"/>
        <end position="176"/>
    </location>
</feature>
<dbReference type="SMART" id="SM00014">
    <property type="entry name" value="acidPPc"/>
    <property type="match status" value="1"/>
</dbReference>
<feature type="transmembrane region" description="Helical" evidence="1">
    <location>
        <begin position="136"/>
        <end position="155"/>
    </location>
</feature>
<dbReference type="RefSeq" id="WP_225698065.1">
    <property type="nucleotide sequence ID" value="NZ_JAIXNE010000002.1"/>
</dbReference>
<feature type="transmembrane region" description="Helical" evidence="1">
    <location>
        <begin position="108"/>
        <end position="129"/>
    </location>
</feature>
<feature type="transmembrane region" description="Helical" evidence="1">
    <location>
        <begin position="26"/>
        <end position="48"/>
    </location>
</feature>
<dbReference type="Gene3D" id="1.20.144.10">
    <property type="entry name" value="Phosphatidic acid phosphatase type 2/haloperoxidase"/>
    <property type="match status" value="2"/>
</dbReference>
<dbReference type="EMBL" id="JAIXNE010000004">
    <property type="protein sequence ID" value="MCA6077261.1"/>
    <property type="molecule type" value="Genomic_DNA"/>
</dbReference>
<feature type="transmembrane region" description="Helical" evidence="1">
    <location>
        <begin position="161"/>
        <end position="179"/>
    </location>
</feature>
<keyword evidence="1" id="KW-0812">Transmembrane</keyword>
<dbReference type="AlphaFoldDB" id="A0A9X1HSG4"/>
<dbReference type="Proteomes" id="UP001139409">
    <property type="component" value="Unassembled WGS sequence"/>
</dbReference>
<dbReference type="PANTHER" id="PTHR14969">
    <property type="entry name" value="SPHINGOSINE-1-PHOSPHATE PHOSPHOHYDROLASE"/>
    <property type="match status" value="1"/>
</dbReference>
<dbReference type="PANTHER" id="PTHR14969:SF13">
    <property type="entry name" value="AT30094P"/>
    <property type="match status" value="1"/>
</dbReference>
<dbReference type="CDD" id="cd03395">
    <property type="entry name" value="PAP2_like_4"/>
    <property type="match status" value="1"/>
</dbReference>
<evidence type="ECO:0000259" key="2">
    <source>
        <dbReference type="SMART" id="SM00014"/>
    </source>
</evidence>
<sequence>MEQLAELDKDLFFILNGLHTAWLDPVMYYISQTLTWLPVYLLFMWLLIKNFGWRTVLWLTGLALAITLADQVTSGLMKPFFERFRPSRDPSFEEGLVHIVNGYRGGKFGFASSHAANAFAVATYLYLLLRNSVRYSGYLFVMAALIAYSRIYLGVHYPADVIAGGAIGIVAGSLCYRLAMLANNKWLKSTA</sequence>
<keyword evidence="6" id="KW-1185">Reference proteome</keyword>
<name>A0A9X1HSG4_9BACT</name>
<accession>A0A9X1HSG4</accession>
<evidence type="ECO:0000313" key="3">
    <source>
        <dbReference type="EMBL" id="MCA6074956.1"/>
    </source>
</evidence>
<dbReference type="Pfam" id="PF01569">
    <property type="entry name" value="PAP2"/>
    <property type="match status" value="1"/>
</dbReference>